<feature type="compositionally biased region" description="Basic residues" evidence="2">
    <location>
        <begin position="102"/>
        <end position="115"/>
    </location>
</feature>
<dbReference type="GO" id="GO:0003723">
    <property type="term" value="F:RNA binding"/>
    <property type="evidence" value="ECO:0007669"/>
    <property type="project" value="UniProtKB-KW"/>
</dbReference>
<dbReference type="SUPFAM" id="SSF55174">
    <property type="entry name" value="Alpha-L RNA-binding motif"/>
    <property type="match status" value="1"/>
</dbReference>
<dbReference type="AlphaFoldDB" id="A0A162AJI8"/>
<dbReference type="PROSITE" id="PS50889">
    <property type="entry name" value="S4"/>
    <property type="match status" value="1"/>
</dbReference>
<protein>
    <submittedName>
        <fullName evidence="3">Uncharacterized protein</fullName>
    </submittedName>
</protein>
<dbReference type="RefSeq" id="WP_063361569.1">
    <property type="nucleotide sequence ID" value="NZ_AUXZ01000069.1"/>
</dbReference>
<keyword evidence="1" id="KW-0694">RNA-binding</keyword>
<dbReference type="Proteomes" id="UP000076503">
    <property type="component" value="Unassembled WGS sequence"/>
</dbReference>
<dbReference type="OrthoDB" id="9802835at2"/>
<dbReference type="InterPro" id="IPR036986">
    <property type="entry name" value="S4_RNA-bd_sf"/>
</dbReference>
<gene>
    <name evidence="3" type="ORF">N476_14175</name>
</gene>
<evidence type="ECO:0000313" key="3">
    <source>
        <dbReference type="EMBL" id="KZN51037.1"/>
    </source>
</evidence>
<reference evidence="3 4" key="1">
    <citation type="submission" date="2013-07" db="EMBL/GenBank/DDBJ databases">
        <title>Comparative Genomic and Metabolomic Analysis of Twelve Strains of Pseudoalteromonas luteoviolacea.</title>
        <authorList>
            <person name="Vynne N.G."/>
            <person name="Mansson M."/>
            <person name="Gram L."/>
        </authorList>
    </citation>
    <scope>NUCLEOTIDE SEQUENCE [LARGE SCALE GENOMIC DNA]</scope>
    <source>
        <strain evidence="3 4">H33</strain>
    </source>
</reference>
<dbReference type="Gene3D" id="3.10.290.10">
    <property type="entry name" value="RNA-binding S4 domain"/>
    <property type="match status" value="1"/>
</dbReference>
<sequence>MNQEYVEIELEEEPIELCNLLKVLDFAETGGQAKQLITLGYIAVNNELCTQKRRKIYSGDTLHFDGEVFMLTLAEDAIPNPRPPEPVTPPKAPKTATTKSTANKRKSGNKKRKKQGQVDSKTGRKPISFG</sequence>
<feature type="compositionally biased region" description="Pro residues" evidence="2">
    <location>
        <begin position="80"/>
        <end position="92"/>
    </location>
</feature>
<evidence type="ECO:0000313" key="4">
    <source>
        <dbReference type="Proteomes" id="UP000076503"/>
    </source>
</evidence>
<comment type="caution">
    <text evidence="3">The sequence shown here is derived from an EMBL/GenBank/DDBJ whole genome shotgun (WGS) entry which is preliminary data.</text>
</comment>
<dbReference type="EMBL" id="AUXZ01000069">
    <property type="protein sequence ID" value="KZN51037.1"/>
    <property type="molecule type" value="Genomic_DNA"/>
</dbReference>
<feature type="region of interest" description="Disordered" evidence="2">
    <location>
        <begin position="75"/>
        <end position="130"/>
    </location>
</feature>
<name>A0A162AJI8_9GAMM</name>
<dbReference type="PATRIC" id="fig|1365251.3.peg.2045"/>
<proteinExistence type="predicted"/>
<dbReference type="CDD" id="cd00165">
    <property type="entry name" value="S4"/>
    <property type="match status" value="1"/>
</dbReference>
<evidence type="ECO:0000256" key="2">
    <source>
        <dbReference type="SAM" id="MobiDB-lite"/>
    </source>
</evidence>
<accession>A0A162AJI8</accession>
<evidence type="ECO:0000256" key="1">
    <source>
        <dbReference type="PROSITE-ProRule" id="PRU00182"/>
    </source>
</evidence>
<dbReference type="Pfam" id="PF13275">
    <property type="entry name" value="S4_2"/>
    <property type="match status" value="1"/>
</dbReference>
<organism evidence="3 4">
    <name type="scientific">Pseudoalteromonas luteoviolacea H33</name>
    <dbReference type="NCBI Taxonomy" id="1365251"/>
    <lineage>
        <taxon>Bacteria</taxon>
        <taxon>Pseudomonadati</taxon>
        <taxon>Pseudomonadota</taxon>
        <taxon>Gammaproteobacteria</taxon>
        <taxon>Alteromonadales</taxon>
        <taxon>Pseudoalteromonadaceae</taxon>
        <taxon>Pseudoalteromonas</taxon>
    </lineage>
</organism>